<accession>A0A1H6ILA2</accession>
<evidence type="ECO:0000313" key="2">
    <source>
        <dbReference type="EMBL" id="SEH49420.1"/>
    </source>
</evidence>
<keyword evidence="1" id="KW-0812">Transmembrane</keyword>
<proteinExistence type="predicted"/>
<protein>
    <submittedName>
        <fullName evidence="2">Uncharacterized protein</fullName>
    </submittedName>
</protein>
<keyword evidence="1" id="KW-1133">Transmembrane helix</keyword>
<dbReference type="Proteomes" id="UP000182915">
    <property type="component" value="Chromosome I"/>
</dbReference>
<keyword evidence="3" id="KW-1185">Reference proteome</keyword>
<feature type="transmembrane region" description="Helical" evidence="1">
    <location>
        <begin position="72"/>
        <end position="105"/>
    </location>
</feature>
<evidence type="ECO:0000313" key="3">
    <source>
        <dbReference type="Proteomes" id="UP000182915"/>
    </source>
</evidence>
<dbReference type="STRING" id="370526.SAMN04489835_0494"/>
<dbReference type="RefSeq" id="WP_083405817.1">
    <property type="nucleotide sequence ID" value="NZ_LT629971.1"/>
</dbReference>
<feature type="transmembrane region" description="Helical" evidence="1">
    <location>
        <begin position="12"/>
        <end position="34"/>
    </location>
</feature>
<gene>
    <name evidence="2" type="ORF">SAMN04489835_0494</name>
</gene>
<dbReference type="EMBL" id="LT629971">
    <property type="protein sequence ID" value="SEH49420.1"/>
    <property type="molecule type" value="Genomic_DNA"/>
</dbReference>
<dbReference type="AlphaFoldDB" id="A0A1H6ILA2"/>
<name>A0A1H6ILA2_MYCRU</name>
<sequence length="123" mass="12506">MTAPVSRPGVVTAAFWCWVAAAVMLMVGGMFAASVNLPPVFRGAGVLTVVAGGALAFLAGRIRGGDPRFRRAGVALALTVVALIAVLSFIGVVHLVTLLAVFPLIAGAVLITRPSATPQEEPS</sequence>
<keyword evidence="1" id="KW-0472">Membrane</keyword>
<organism evidence="2 3">
    <name type="scientific">Mycolicibacterium rutilum</name>
    <name type="common">Mycobacterium rutilum</name>
    <dbReference type="NCBI Taxonomy" id="370526"/>
    <lineage>
        <taxon>Bacteria</taxon>
        <taxon>Bacillati</taxon>
        <taxon>Actinomycetota</taxon>
        <taxon>Actinomycetes</taxon>
        <taxon>Mycobacteriales</taxon>
        <taxon>Mycobacteriaceae</taxon>
        <taxon>Mycolicibacterium</taxon>
    </lineage>
</organism>
<dbReference type="OrthoDB" id="4464283at2"/>
<reference evidence="3" key="1">
    <citation type="submission" date="2016-10" db="EMBL/GenBank/DDBJ databases">
        <authorList>
            <person name="Varghese N."/>
            <person name="Submissions S."/>
        </authorList>
    </citation>
    <scope>NUCLEOTIDE SEQUENCE [LARGE SCALE GENOMIC DNA]</scope>
    <source>
        <strain evidence="3">DSM 45405</strain>
    </source>
</reference>
<feature type="transmembrane region" description="Helical" evidence="1">
    <location>
        <begin position="40"/>
        <end position="60"/>
    </location>
</feature>
<evidence type="ECO:0000256" key="1">
    <source>
        <dbReference type="SAM" id="Phobius"/>
    </source>
</evidence>